<reference evidence="2" key="1">
    <citation type="submission" date="2022-11" db="UniProtKB">
        <authorList>
            <consortium name="WormBaseParasite"/>
        </authorList>
    </citation>
    <scope>IDENTIFICATION</scope>
</reference>
<proteinExistence type="predicted"/>
<protein>
    <submittedName>
        <fullName evidence="2">Uncharacterized protein</fullName>
    </submittedName>
</protein>
<sequence>MQLTKVNLTKCLPEICNDQEFCVRPVWYGNPYFCISKKVLEKGLRSINDHVEEDCKKSCGGGHMWYYFILIIIILILFYMVVCLFFKLKKQESEEEKKPLV</sequence>
<name>A0AC35F426_9BILA</name>
<organism evidence="1 2">
    <name type="scientific">Panagrolaimus sp. PS1159</name>
    <dbReference type="NCBI Taxonomy" id="55785"/>
    <lineage>
        <taxon>Eukaryota</taxon>
        <taxon>Metazoa</taxon>
        <taxon>Ecdysozoa</taxon>
        <taxon>Nematoda</taxon>
        <taxon>Chromadorea</taxon>
        <taxon>Rhabditida</taxon>
        <taxon>Tylenchina</taxon>
        <taxon>Panagrolaimomorpha</taxon>
        <taxon>Panagrolaimoidea</taxon>
        <taxon>Panagrolaimidae</taxon>
        <taxon>Panagrolaimus</taxon>
    </lineage>
</organism>
<evidence type="ECO:0000313" key="1">
    <source>
        <dbReference type="Proteomes" id="UP000887580"/>
    </source>
</evidence>
<dbReference type="WBParaSite" id="PS1159_v2.g13639.t1">
    <property type="protein sequence ID" value="PS1159_v2.g13639.t1"/>
    <property type="gene ID" value="PS1159_v2.g13639"/>
</dbReference>
<accession>A0AC35F426</accession>
<dbReference type="Proteomes" id="UP000887580">
    <property type="component" value="Unplaced"/>
</dbReference>
<evidence type="ECO:0000313" key="2">
    <source>
        <dbReference type="WBParaSite" id="PS1159_v2.g13639.t1"/>
    </source>
</evidence>